<sequence>MASNGHSWTQLAMIPQCWADWFQLHPATRLMSTVNFSEGLTTLFSSARSPFRTLVPPSYLSHKLDNERTDM</sequence>
<reference evidence="1" key="1">
    <citation type="submission" date="2022-03" db="EMBL/GenBank/DDBJ databases">
        <authorList>
            <person name="Lindestad O."/>
        </authorList>
    </citation>
    <scope>NUCLEOTIDE SEQUENCE</scope>
</reference>
<protein>
    <submittedName>
        <fullName evidence="1">Jg19834 protein</fullName>
    </submittedName>
</protein>
<proteinExistence type="predicted"/>
<keyword evidence="2" id="KW-1185">Reference proteome</keyword>
<evidence type="ECO:0000313" key="1">
    <source>
        <dbReference type="EMBL" id="CAH2266680.1"/>
    </source>
</evidence>
<name>A0A8S4SHD8_9NEOP</name>
<gene>
    <name evidence="1" type="primary">jg19834</name>
    <name evidence="1" type="ORF">PAEG_LOCUS25370</name>
</gene>
<dbReference type="EMBL" id="CAKXAJ010026312">
    <property type="protein sequence ID" value="CAH2266680.1"/>
    <property type="molecule type" value="Genomic_DNA"/>
</dbReference>
<organism evidence="1 2">
    <name type="scientific">Pararge aegeria aegeria</name>
    <dbReference type="NCBI Taxonomy" id="348720"/>
    <lineage>
        <taxon>Eukaryota</taxon>
        <taxon>Metazoa</taxon>
        <taxon>Ecdysozoa</taxon>
        <taxon>Arthropoda</taxon>
        <taxon>Hexapoda</taxon>
        <taxon>Insecta</taxon>
        <taxon>Pterygota</taxon>
        <taxon>Neoptera</taxon>
        <taxon>Endopterygota</taxon>
        <taxon>Lepidoptera</taxon>
        <taxon>Glossata</taxon>
        <taxon>Ditrysia</taxon>
        <taxon>Papilionoidea</taxon>
        <taxon>Nymphalidae</taxon>
        <taxon>Satyrinae</taxon>
        <taxon>Satyrini</taxon>
        <taxon>Parargina</taxon>
        <taxon>Pararge</taxon>
    </lineage>
</organism>
<comment type="caution">
    <text evidence="1">The sequence shown here is derived from an EMBL/GenBank/DDBJ whole genome shotgun (WGS) entry which is preliminary data.</text>
</comment>
<dbReference type="AlphaFoldDB" id="A0A8S4SHD8"/>
<dbReference type="Proteomes" id="UP000838756">
    <property type="component" value="Unassembled WGS sequence"/>
</dbReference>
<accession>A0A8S4SHD8</accession>
<evidence type="ECO:0000313" key="2">
    <source>
        <dbReference type="Proteomes" id="UP000838756"/>
    </source>
</evidence>